<feature type="transmembrane region" description="Helical" evidence="6">
    <location>
        <begin position="7"/>
        <end position="27"/>
    </location>
</feature>
<dbReference type="SUPFAM" id="SSF56112">
    <property type="entry name" value="Protein kinase-like (PK-like)"/>
    <property type="match status" value="1"/>
</dbReference>
<keyword evidence="5" id="KW-0067">ATP-binding</keyword>
<dbReference type="RefSeq" id="XP_068353505.1">
    <property type="nucleotide sequence ID" value="XM_068508831.1"/>
</dbReference>
<dbReference type="SMART" id="SM00671">
    <property type="entry name" value="SEL1"/>
    <property type="match status" value="5"/>
</dbReference>
<dbReference type="InterPro" id="IPR001245">
    <property type="entry name" value="Ser-Thr/Tyr_kinase_cat_dom"/>
</dbReference>
<dbReference type="GO" id="GO:0005634">
    <property type="term" value="C:nucleus"/>
    <property type="evidence" value="ECO:0007669"/>
    <property type="project" value="TreeGrafter"/>
</dbReference>
<dbReference type="PANTHER" id="PTHR24345:SF0">
    <property type="entry name" value="CELL CYCLE SERINE_THREONINE-PROTEIN KINASE CDC5_MSD2"/>
    <property type="match status" value="1"/>
</dbReference>
<dbReference type="Gene3D" id="1.10.510.10">
    <property type="entry name" value="Transferase(Phosphotransferase) domain 1"/>
    <property type="match status" value="2"/>
</dbReference>
<dbReference type="Proteomes" id="UP000179807">
    <property type="component" value="Unassembled WGS sequence"/>
</dbReference>
<dbReference type="PANTHER" id="PTHR24345">
    <property type="entry name" value="SERINE/THREONINE-PROTEIN KINASE PLK"/>
    <property type="match status" value="1"/>
</dbReference>
<keyword evidence="2" id="KW-0808">Transferase</keyword>
<dbReference type="InterPro" id="IPR011990">
    <property type="entry name" value="TPR-like_helical_dom_sf"/>
</dbReference>
<comment type="caution">
    <text evidence="8">The sequence shown here is derived from an EMBL/GenBank/DDBJ whole genome shotgun (WGS) entry which is preliminary data.</text>
</comment>
<dbReference type="GO" id="GO:0005524">
    <property type="term" value="F:ATP binding"/>
    <property type="evidence" value="ECO:0007669"/>
    <property type="project" value="UniProtKB-KW"/>
</dbReference>
<dbReference type="OrthoDB" id="2384430at2759"/>
<dbReference type="AlphaFoldDB" id="A0A1J4JMM1"/>
<keyword evidence="3" id="KW-0547">Nucleotide-binding</keyword>
<dbReference type="InterPro" id="IPR006597">
    <property type="entry name" value="Sel1-like"/>
</dbReference>
<evidence type="ECO:0000256" key="5">
    <source>
        <dbReference type="ARBA" id="ARBA00022840"/>
    </source>
</evidence>
<evidence type="ECO:0000256" key="2">
    <source>
        <dbReference type="ARBA" id="ARBA00022679"/>
    </source>
</evidence>
<dbReference type="Gene3D" id="1.25.40.10">
    <property type="entry name" value="Tetratricopeptide repeat domain"/>
    <property type="match status" value="2"/>
</dbReference>
<dbReference type="InterPro" id="IPR008271">
    <property type="entry name" value="Ser/Thr_kinase_AS"/>
</dbReference>
<evidence type="ECO:0000256" key="1">
    <source>
        <dbReference type="ARBA" id="ARBA00022527"/>
    </source>
</evidence>
<dbReference type="PROSITE" id="PS00108">
    <property type="entry name" value="PROTEIN_KINASE_ST"/>
    <property type="match status" value="1"/>
</dbReference>
<evidence type="ECO:0000256" key="6">
    <source>
        <dbReference type="SAM" id="Phobius"/>
    </source>
</evidence>
<evidence type="ECO:0000313" key="8">
    <source>
        <dbReference type="EMBL" id="OHT00369.1"/>
    </source>
</evidence>
<organism evidence="8 9">
    <name type="scientific">Tritrichomonas foetus</name>
    <dbReference type="NCBI Taxonomy" id="1144522"/>
    <lineage>
        <taxon>Eukaryota</taxon>
        <taxon>Metamonada</taxon>
        <taxon>Parabasalia</taxon>
        <taxon>Tritrichomonadida</taxon>
        <taxon>Tritrichomonadidae</taxon>
        <taxon>Tritrichomonas</taxon>
    </lineage>
</organism>
<dbReference type="Pfam" id="PF08238">
    <property type="entry name" value="Sel1"/>
    <property type="match status" value="5"/>
</dbReference>
<dbReference type="GeneID" id="94843535"/>
<dbReference type="InterPro" id="IPR000719">
    <property type="entry name" value="Prot_kinase_dom"/>
</dbReference>
<keyword evidence="6" id="KW-1133">Transmembrane helix</keyword>
<evidence type="ECO:0000256" key="3">
    <source>
        <dbReference type="ARBA" id="ARBA00022741"/>
    </source>
</evidence>
<keyword evidence="9" id="KW-1185">Reference proteome</keyword>
<feature type="domain" description="Protein kinase" evidence="7">
    <location>
        <begin position="61"/>
        <end position="378"/>
    </location>
</feature>
<dbReference type="Pfam" id="PF00069">
    <property type="entry name" value="Pkinase"/>
    <property type="match status" value="1"/>
</dbReference>
<evidence type="ECO:0000256" key="4">
    <source>
        <dbReference type="ARBA" id="ARBA00022777"/>
    </source>
</evidence>
<dbReference type="PROSITE" id="PS50011">
    <property type="entry name" value="PROTEIN_KINASE_DOM"/>
    <property type="match status" value="1"/>
</dbReference>
<dbReference type="VEuPathDB" id="TrichDB:TRFO_33023"/>
<sequence>MVKDNNNYLSLESFLSICVFPILTFYVNRYYFPNNTFFDSSFLERDVNPDCELMHFNLNDFLLLHYISGSQYLNSDIVLAYHYDSEKFVILKSYKGTRSKIAFDREIELYNIVRHKSIIKCHGWIETRSFQRRRYLVLPYMCNMSLREKIPTLSNTEKSLILIDIIYGLDYLHSLGIMHRDIKPDNILLDNNMNAYICDFDCCQTYITSNKIDRNLQQSHQNIDTNKNIKIDNLNTNENIESSSIIESERKFTNEQNSLNTRIESKKSLIFVSNIESGIGTKQFMSPENIIGGECSFQSDLFSFGMLLYQLCTGNPPYFSRQEYEIDDLIKNGVFPCLSALEYGKVVSLYNICKKLKVTGRSATFYLIRQIYKNQLFFVDSDLDLVYKRIKVFDHYNTDFSENRADYRAILDTVAKNDVDSIYFYGKMLKNGIVANNNRIDNKTALLIFQKAAELGHAESIYKVGRYYFQCYGEIQKECVKYFKKASEMGHVKAIYYYGISATDGINSEIDEEEAINYIATASASGCSSAKFFLSINLLANEEKFELDIELSKILLDQAASLNHEKAILLQLIQITRENIYESPEDQEYIVYKGYDKYQSYYNSLKRKIVSEGIRRDDTEYHKYLYHKAIDENDAECQRKIGIFCIIEYNFDYAYQWFYKASQNYDGKSMFILAALTEKNNLKAAIEKYIEASNHGSHHAKLRLAQIYMKNENTIKNAIVLLKELVNEQKYIYAMPILGEFYFHGKYLPKNIDMACEMFLMSDNLPKSAYYLGLIYENGLYFKKKYTESNSLF</sequence>
<evidence type="ECO:0000259" key="7">
    <source>
        <dbReference type="PROSITE" id="PS50011"/>
    </source>
</evidence>
<proteinExistence type="predicted"/>
<name>A0A1J4JMM1_9EUKA</name>
<dbReference type="GO" id="GO:0004674">
    <property type="term" value="F:protein serine/threonine kinase activity"/>
    <property type="evidence" value="ECO:0007669"/>
    <property type="project" value="UniProtKB-KW"/>
</dbReference>
<gene>
    <name evidence="8" type="ORF">TRFO_33023</name>
</gene>
<keyword evidence="4" id="KW-0418">Kinase</keyword>
<accession>A0A1J4JMM1</accession>
<keyword evidence="6" id="KW-0812">Transmembrane</keyword>
<dbReference type="InterPro" id="IPR011009">
    <property type="entry name" value="Kinase-like_dom_sf"/>
</dbReference>
<reference evidence="8" key="1">
    <citation type="submission" date="2016-10" db="EMBL/GenBank/DDBJ databases">
        <authorList>
            <person name="Benchimol M."/>
            <person name="Almeida L.G."/>
            <person name="Vasconcelos A.T."/>
            <person name="Perreira-Neves A."/>
            <person name="Rosa I.A."/>
            <person name="Tasca T."/>
            <person name="Bogo M.R."/>
            <person name="de Souza W."/>
        </authorList>
    </citation>
    <scope>NUCLEOTIDE SEQUENCE [LARGE SCALE GENOMIC DNA]</scope>
    <source>
        <strain evidence="8">K</strain>
    </source>
</reference>
<dbReference type="SUPFAM" id="SSF81901">
    <property type="entry name" value="HCP-like"/>
    <property type="match status" value="3"/>
</dbReference>
<dbReference type="Pfam" id="PF07714">
    <property type="entry name" value="PK_Tyr_Ser-Thr"/>
    <property type="match status" value="1"/>
</dbReference>
<protein>
    <recommendedName>
        <fullName evidence="7">Protein kinase domain-containing protein</fullName>
    </recommendedName>
</protein>
<evidence type="ECO:0000313" key="9">
    <source>
        <dbReference type="Proteomes" id="UP000179807"/>
    </source>
</evidence>
<keyword evidence="1" id="KW-0723">Serine/threonine-protein kinase</keyword>
<dbReference type="EMBL" id="MLAK01000959">
    <property type="protein sequence ID" value="OHT00369.1"/>
    <property type="molecule type" value="Genomic_DNA"/>
</dbReference>
<keyword evidence="6" id="KW-0472">Membrane</keyword>
<dbReference type="SMART" id="SM00220">
    <property type="entry name" value="S_TKc"/>
    <property type="match status" value="1"/>
</dbReference>